<evidence type="ECO:0000313" key="8">
    <source>
        <dbReference type="EMBL" id="KIL61599.1"/>
    </source>
</evidence>
<keyword evidence="3" id="KW-0813">Transport</keyword>
<dbReference type="OrthoDB" id="429955at2759"/>
<protein>
    <submittedName>
        <fullName evidence="8">Uncharacterized protein</fullName>
    </submittedName>
</protein>
<reference evidence="8 9" key="1">
    <citation type="submission" date="2014-04" db="EMBL/GenBank/DDBJ databases">
        <title>Evolutionary Origins and Diversification of the Mycorrhizal Mutualists.</title>
        <authorList>
            <consortium name="DOE Joint Genome Institute"/>
            <consortium name="Mycorrhizal Genomics Consortium"/>
            <person name="Kohler A."/>
            <person name="Kuo A."/>
            <person name="Nagy L.G."/>
            <person name="Floudas D."/>
            <person name="Copeland A."/>
            <person name="Barry K.W."/>
            <person name="Cichocki N."/>
            <person name="Veneault-Fourrey C."/>
            <person name="LaButti K."/>
            <person name="Lindquist E.A."/>
            <person name="Lipzen A."/>
            <person name="Lundell T."/>
            <person name="Morin E."/>
            <person name="Murat C."/>
            <person name="Riley R."/>
            <person name="Ohm R."/>
            <person name="Sun H."/>
            <person name="Tunlid A."/>
            <person name="Henrissat B."/>
            <person name="Grigoriev I.V."/>
            <person name="Hibbett D.S."/>
            <person name="Martin F."/>
        </authorList>
    </citation>
    <scope>NUCLEOTIDE SEQUENCE [LARGE SCALE GENOMIC DNA]</scope>
    <source>
        <strain evidence="8 9">Koide BX008</strain>
    </source>
</reference>
<dbReference type="STRING" id="946122.A0A0C2T4X5"/>
<feature type="transmembrane region" description="Helical" evidence="7">
    <location>
        <begin position="242"/>
        <end position="259"/>
    </location>
</feature>
<dbReference type="AlphaFoldDB" id="A0A0C2T4X5"/>
<keyword evidence="6 7" id="KW-0472">Membrane</keyword>
<evidence type="ECO:0000256" key="6">
    <source>
        <dbReference type="ARBA" id="ARBA00023136"/>
    </source>
</evidence>
<dbReference type="Pfam" id="PF06027">
    <property type="entry name" value="SLC35F"/>
    <property type="match status" value="1"/>
</dbReference>
<evidence type="ECO:0000256" key="5">
    <source>
        <dbReference type="ARBA" id="ARBA00022989"/>
    </source>
</evidence>
<evidence type="ECO:0000313" key="9">
    <source>
        <dbReference type="Proteomes" id="UP000054549"/>
    </source>
</evidence>
<dbReference type="InterPro" id="IPR009262">
    <property type="entry name" value="SLC35_F1/F2/F6"/>
</dbReference>
<proteinExistence type="inferred from homology"/>
<evidence type="ECO:0000256" key="4">
    <source>
        <dbReference type="ARBA" id="ARBA00022692"/>
    </source>
</evidence>
<dbReference type="EMBL" id="KN818282">
    <property type="protein sequence ID" value="KIL61599.1"/>
    <property type="molecule type" value="Genomic_DNA"/>
</dbReference>
<dbReference type="HOGENOM" id="CLU_039639_3_1_1"/>
<keyword evidence="5 7" id="KW-1133">Transmembrane helix</keyword>
<comment type="similarity">
    <text evidence="2">Belongs to the SLC35F solute transporter family.</text>
</comment>
<evidence type="ECO:0000256" key="1">
    <source>
        <dbReference type="ARBA" id="ARBA00004141"/>
    </source>
</evidence>
<dbReference type="FunCoup" id="A0A0C2T4X5">
    <property type="interactions" value="150"/>
</dbReference>
<feature type="transmembrane region" description="Helical" evidence="7">
    <location>
        <begin position="53"/>
        <end position="78"/>
    </location>
</feature>
<accession>A0A0C2T4X5</accession>
<name>A0A0C2T4X5_AMAMK</name>
<dbReference type="PANTHER" id="PTHR14233:SF4">
    <property type="entry name" value="SOLUTE CARRIER FAMILY 35 MEMBER F2"/>
    <property type="match status" value="1"/>
</dbReference>
<feature type="transmembrane region" description="Helical" evidence="7">
    <location>
        <begin position="151"/>
        <end position="169"/>
    </location>
</feature>
<feature type="transmembrane region" description="Helical" evidence="7">
    <location>
        <begin position="307"/>
        <end position="327"/>
    </location>
</feature>
<keyword evidence="9" id="KW-1185">Reference proteome</keyword>
<feature type="transmembrane region" description="Helical" evidence="7">
    <location>
        <begin position="333"/>
        <end position="351"/>
    </location>
</feature>
<evidence type="ECO:0000256" key="7">
    <source>
        <dbReference type="SAM" id="Phobius"/>
    </source>
</evidence>
<feature type="transmembrane region" description="Helical" evidence="7">
    <location>
        <begin position="279"/>
        <end position="300"/>
    </location>
</feature>
<gene>
    <name evidence="8" type="ORF">M378DRAFT_82361</name>
</gene>
<organism evidence="8 9">
    <name type="scientific">Amanita muscaria (strain Koide BX008)</name>
    <dbReference type="NCBI Taxonomy" id="946122"/>
    <lineage>
        <taxon>Eukaryota</taxon>
        <taxon>Fungi</taxon>
        <taxon>Dikarya</taxon>
        <taxon>Basidiomycota</taxon>
        <taxon>Agaricomycotina</taxon>
        <taxon>Agaricomycetes</taxon>
        <taxon>Agaricomycetidae</taxon>
        <taxon>Agaricales</taxon>
        <taxon>Pluteineae</taxon>
        <taxon>Amanitaceae</taxon>
        <taxon>Amanita</taxon>
    </lineage>
</organism>
<dbReference type="InParanoid" id="A0A0C2T4X5"/>
<comment type="subcellular location">
    <subcellularLocation>
        <location evidence="1">Membrane</location>
        <topology evidence="1">Multi-pass membrane protein</topology>
    </subcellularLocation>
</comment>
<sequence>MNAVDKTTKSDHSNSDLKLVHASPIRPPMDYSSCTAFFKSISARWKSIWTKQFVLSLLYGQILSVCIACTSVATTELVDRGLSLPTMQNNFLYFLLFATYTPYTMYKYGPKGWVELVKRDGWKYFILAACDVEANFLVVKAFSYTDLLSCMLLDAWAIPICLFFSWVYMRVKYHWTQILAIILQSVMICIVGQGLLVTSDILTGKNWAGPNKGIGDALLIAGATLYGFTNATEEFLARKRPLYEVIGQLGMFGFIINGIQASALEYDLVKNGNWNGTTAGLLLAYTSAMLILYTLAPILFRLSSSAYFNLSSLSRSFYGLLFGLLLFRSKPYWLYFVSQVIVVFGLVAYFWSSAPEEQGIVDSQTPGYIVMESGNVNKAKNAYESGITTTEVCSV</sequence>
<dbReference type="Proteomes" id="UP000054549">
    <property type="component" value="Unassembled WGS sequence"/>
</dbReference>
<dbReference type="GO" id="GO:0016020">
    <property type="term" value="C:membrane"/>
    <property type="evidence" value="ECO:0007669"/>
    <property type="project" value="UniProtKB-SubCell"/>
</dbReference>
<feature type="transmembrane region" description="Helical" evidence="7">
    <location>
        <begin position="175"/>
        <end position="197"/>
    </location>
</feature>
<keyword evidence="4 7" id="KW-0812">Transmembrane</keyword>
<evidence type="ECO:0000256" key="2">
    <source>
        <dbReference type="ARBA" id="ARBA00007863"/>
    </source>
</evidence>
<evidence type="ECO:0000256" key="3">
    <source>
        <dbReference type="ARBA" id="ARBA00022448"/>
    </source>
</evidence>
<dbReference type="PANTHER" id="PTHR14233">
    <property type="entry name" value="DUF914-RELATED"/>
    <property type="match status" value="1"/>
</dbReference>
<dbReference type="GO" id="GO:0022857">
    <property type="term" value="F:transmembrane transporter activity"/>
    <property type="evidence" value="ECO:0007669"/>
    <property type="project" value="InterPro"/>
</dbReference>
<dbReference type="InterPro" id="IPR052221">
    <property type="entry name" value="SLC35F_Transporter"/>
</dbReference>